<dbReference type="Pfam" id="PF00593">
    <property type="entry name" value="TonB_dep_Rec_b-barrel"/>
    <property type="match status" value="1"/>
</dbReference>
<evidence type="ECO:0000259" key="11">
    <source>
        <dbReference type="Pfam" id="PF07715"/>
    </source>
</evidence>
<keyword evidence="7 8" id="KW-0998">Cell outer membrane</keyword>
<dbReference type="Gene3D" id="2.170.130.10">
    <property type="entry name" value="TonB-dependent receptor, plug domain"/>
    <property type="match status" value="1"/>
</dbReference>
<evidence type="ECO:0000259" key="10">
    <source>
        <dbReference type="Pfam" id="PF00593"/>
    </source>
</evidence>
<comment type="subcellular location">
    <subcellularLocation>
        <location evidence="1 8">Cell outer membrane</location>
        <topology evidence="1 8">Multi-pass membrane protein</topology>
    </subcellularLocation>
</comment>
<dbReference type="PANTHER" id="PTHR30069:SF28">
    <property type="entry name" value="TONB-DEPENDENT RECEPTOR YNCD-RELATED"/>
    <property type="match status" value="1"/>
</dbReference>
<dbReference type="InterPro" id="IPR012910">
    <property type="entry name" value="Plug_dom"/>
</dbReference>
<organism evidence="12 13">
    <name type="scientific">Altererythrobacter lutimaris</name>
    <dbReference type="NCBI Taxonomy" id="2743979"/>
    <lineage>
        <taxon>Bacteria</taxon>
        <taxon>Pseudomonadati</taxon>
        <taxon>Pseudomonadota</taxon>
        <taxon>Alphaproteobacteria</taxon>
        <taxon>Sphingomonadales</taxon>
        <taxon>Erythrobacteraceae</taxon>
        <taxon>Altererythrobacter</taxon>
    </lineage>
</organism>
<evidence type="ECO:0000313" key="12">
    <source>
        <dbReference type="EMBL" id="NVE94682.1"/>
    </source>
</evidence>
<dbReference type="AlphaFoldDB" id="A0A850HHP4"/>
<dbReference type="GO" id="GO:0015344">
    <property type="term" value="F:siderophore uptake transmembrane transporter activity"/>
    <property type="evidence" value="ECO:0007669"/>
    <property type="project" value="TreeGrafter"/>
</dbReference>
<evidence type="ECO:0000256" key="2">
    <source>
        <dbReference type="ARBA" id="ARBA00022448"/>
    </source>
</evidence>
<dbReference type="PANTHER" id="PTHR30069">
    <property type="entry name" value="TONB-DEPENDENT OUTER MEMBRANE RECEPTOR"/>
    <property type="match status" value="1"/>
</dbReference>
<dbReference type="GO" id="GO:0044718">
    <property type="term" value="P:siderophore transmembrane transport"/>
    <property type="evidence" value="ECO:0007669"/>
    <property type="project" value="TreeGrafter"/>
</dbReference>
<accession>A0A850HHP4</accession>
<dbReference type="InterPro" id="IPR037066">
    <property type="entry name" value="Plug_dom_sf"/>
</dbReference>
<feature type="domain" description="TonB-dependent receptor plug" evidence="11">
    <location>
        <begin position="63"/>
        <end position="166"/>
    </location>
</feature>
<dbReference type="CDD" id="cd01347">
    <property type="entry name" value="ligand_gated_channel"/>
    <property type="match status" value="1"/>
</dbReference>
<keyword evidence="12" id="KW-0675">Receptor</keyword>
<keyword evidence="3 8" id="KW-1134">Transmembrane beta strand</keyword>
<protein>
    <submittedName>
        <fullName evidence="12">TonB-dependent receptor</fullName>
    </submittedName>
</protein>
<dbReference type="Gene3D" id="2.40.170.20">
    <property type="entry name" value="TonB-dependent receptor, beta-barrel domain"/>
    <property type="match status" value="1"/>
</dbReference>
<keyword evidence="13" id="KW-1185">Reference proteome</keyword>
<gene>
    <name evidence="12" type="ORF">HUO12_07200</name>
</gene>
<dbReference type="RefSeq" id="WP_176272933.1">
    <property type="nucleotide sequence ID" value="NZ_JABWTA010000001.1"/>
</dbReference>
<dbReference type="InterPro" id="IPR036942">
    <property type="entry name" value="Beta-barrel_TonB_sf"/>
</dbReference>
<dbReference type="Pfam" id="PF07715">
    <property type="entry name" value="Plug"/>
    <property type="match status" value="1"/>
</dbReference>
<dbReference type="PROSITE" id="PS52016">
    <property type="entry name" value="TONB_DEPENDENT_REC_3"/>
    <property type="match status" value="1"/>
</dbReference>
<evidence type="ECO:0000256" key="7">
    <source>
        <dbReference type="ARBA" id="ARBA00023237"/>
    </source>
</evidence>
<feature type="domain" description="TonB-dependent receptor-like beta-barrel" evidence="10">
    <location>
        <begin position="196"/>
        <end position="626"/>
    </location>
</feature>
<evidence type="ECO:0000256" key="9">
    <source>
        <dbReference type="RuleBase" id="RU003357"/>
    </source>
</evidence>
<keyword evidence="5 9" id="KW-0798">TonB box</keyword>
<comment type="similarity">
    <text evidence="8 9">Belongs to the TonB-dependent receptor family.</text>
</comment>
<dbReference type="SUPFAM" id="SSF56935">
    <property type="entry name" value="Porins"/>
    <property type="match status" value="1"/>
</dbReference>
<proteinExistence type="inferred from homology"/>
<evidence type="ECO:0000256" key="6">
    <source>
        <dbReference type="ARBA" id="ARBA00023136"/>
    </source>
</evidence>
<evidence type="ECO:0000256" key="8">
    <source>
        <dbReference type="PROSITE-ProRule" id="PRU01360"/>
    </source>
</evidence>
<dbReference type="InterPro" id="IPR000531">
    <property type="entry name" value="Beta-barrel_TonB"/>
</dbReference>
<evidence type="ECO:0000256" key="4">
    <source>
        <dbReference type="ARBA" id="ARBA00022692"/>
    </source>
</evidence>
<name>A0A850HHP4_9SPHN</name>
<keyword evidence="2 8" id="KW-0813">Transport</keyword>
<reference evidence="12 13" key="1">
    <citation type="submission" date="2020-06" db="EMBL/GenBank/DDBJ databases">
        <title>Altererythrobacter lutimaris sp. nov., a marine bacterium isolated from a tidal flat.</title>
        <authorList>
            <person name="Kim D."/>
            <person name="Yoo Y."/>
            <person name="Kim J.-J."/>
        </authorList>
    </citation>
    <scope>NUCLEOTIDE SEQUENCE [LARGE SCALE GENOMIC DNA]</scope>
    <source>
        <strain evidence="12 13">JGD-16</strain>
    </source>
</reference>
<evidence type="ECO:0000256" key="3">
    <source>
        <dbReference type="ARBA" id="ARBA00022452"/>
    </source>
</evidence>
<dbReference type="Proteomes" id="UP000546031">
    <property type="component" value="Unassembled WGS sequence"/>
</dbReference>
<evidence type="ECO:0000256" key="1">
    <source>
        <dbReference type="ARBA" id="ARBA00004571"/>
    </source>
</evidence>
<dbReference type="InterPro" id="IPR039426">
    <property type="entry name" value="TonB-dep_rcpt-like"/>
</dbReference>
<dbReference type="GO" id="GO:0009279">
    <property type="term" value="C:cell outer membrane"/>
    <property type="evidence" value="ECO:0007669"/>
    <property type="project" value="UniProtKB-SubCell"/>
</dbReference>
<keyword evidence="4 8" id="KW-0812">Transmembrane</keyword>
<dbReference type="EMBL" id="JABWTA010000001">
    <property type="protein sequence ID" value="NVE94682.1"/>
    <property type="molecule type" value="Genomic_DNA"/>
</dbReference>
<comment type="caution">
    <text evidence="12">The sequence shown here is derived from an EMBL/GenBank/DDBJ whole genome shotgun (WGS) entry which is preliminary data.</text>
</comment>
<evidence type="ECO:0000256" key="5">
    <source>
        <dbReference type="ARBA" id="ARBA00023077"/>
    </source>
</evidence>
<keyword evidence="6 8" id="KW-0472">Membrane</keyword>
<evidence type="ECO:0000313" key="13">
    <source>
        <dbReference type="Proteomes" id="UP000546031"/>
    </source>
</evidence>
<sequence>MDRMVLRCGAAVVALSTGSVALAQEREQGVCYIVGAEPDEEQLLCYPGDVLLVKGSRSGDVALEDFTGSATILTADDLKDRQTRNIEDVLRDVPGVSVSSVPGQTQLRLRGSEANHVLVLVDGIEVSDPFGGEFDVGTLQAEIGSRVEVLRGPQSALYGSDAIGGVVAYESGSLDGFAARLEGGTQGTINGAAQVGFNGQIAEATMSATVVSTNGEPNARGGVRDIGRDNYTLSGRGEVRLSDAVSLRGTARYVLTEGRFNDQDFNSFPEAGPTFGIVIDSPDTRFENEAIYALAGINVSTLDGAWTHDLSAQIADITRDSFGPFGRTFGSKGERLKASYVSAFSQDAHSLTFAADWERERFQNTDPFGTAFTGKRQIENVGLSGEYRYSDEEIDISAAVRHDFNDRFVDETTFRLGVAFAITEGTRIHSSYGTGIKNPGFYELFGFVDGRFIGNADLTPEKSESWEVGITQSVADDRLAVSATWFDANLEDEIFTSFPAPDFIATPANSATTSKREGLEVSARMQLGPQVTFDAAYTWLNAEELGVEEVRRPSNIASAVLSWSAPDDKASATLIVRHNGGTTDVAFLDPSFVPTTVQLDDFTLVNLNARYALSERIEVFGRVENLFDTSYEQVFSFVSPGRSAIVGVSVSL</sequence>